<feature type="signal peptide" evidence="1">
    <location>
        <begin position="1"/>
        <end position="19"/>
    </location>
</feature>
<comment type="caution">
    <text evidence="2">The sequence shown here is derived from an EMBL/GenBank/DDBJ whole genome shotgun (WGS) entry which is preliminary data.</text>
</comment>
<evidence type="ECO:0000313" key="3">
    <source>
        <dbReference type="Proteomes" id="UP001302059"/>
    </source>
</evidence>
<feature type="chain" id="PRO_5046587570" description="Serine protease" evidence="1">
    <location>
        <begin position="20"/>
        <end position="536"/>
    </location>
</feature>
<sequence>MKLPMIALALLSCGGLAAAQGNVVYDSRLPTPKPNVSPQERSRIQTLASQAARAKAWDTPDFRPSEAGCSGQDFQINGVAPGAFTVKGAKQTAYLYTYCYFRPGWNQGLVITQGSQVLAHYAFTALHSEMYALKDINRNGYTELALSGGFTGQGYTTGYLEVAELAPQRRLLASFNSQNKLSVWEDNCGAVGSGGTWKARVIRVTPGAAPRFTQQPISGRCGNERTATGQGSVQAVKATPEPTGWTAVAVTAPVAGGTNILGTTTPFSATALCQKVGCRVLGNAQVGGYLFATYATKDSYSVGSEGYFAFLKNGKTVAVGVYGLGSQDYTDVGTVQDLRDLVTLTGRPLPSLKGVMGPADAMYFPAGMAQGPQVLRRDRNVTLPLGSGLVLTNASQRVALGNDPSKLTRSSSALRFIDVTYVALASEAGAISKLINRWVPAEQQAARQAYLKSIGLVSACPARGATGQPVSVNGLFPSAPTASASTSWALARGYTLNANTMYMALALPGLALSSIEIQSSGGRTMEEAWAAPACVR</sequence>
<dbReference type="RefSeq" id="WP_285524649.1">
    <property type="nucleotide sequence ID" value="NZ_JASNGB010000164.1"/>
</dbReference>
<organism evidence="2 3">
    <name type="scientific">Deinococcus rhizophilus</name>
    <dbReference type="NCBI Taxonomy" id="3049544"/>
    <lineage>
        <taxon>Bacteria</taxon>
        <taxon>Thermotogati</taxon>
        <taxon>Deinococcota</taxon>
        <taxon>Deinococci</taxon>
        <taxon>Deinococcales</taxon>
        <taxon>Deinococcaceae</taxon>
        <taxon>Deinococcus</taxon>
    </lineage>
</organism>
<evidence type="ECO:0000256" key="1">
    <source>
        <dbReference type="SAM" id="SignalP"/>
    </source>
</evidence>
<reference evidence="2 3" key="1">
    <citation type="submission" date="2023-05" db="EMBL/GenBank/DDBJ databases">
        <authorList>
            <person name="Gao F."/>
        </authorList>
    </citation>
    <scope>NUCLEOTIDE SEQUENCE [LARGE SCALE GENOMIC DNA]</scope>
    <source>
        <strain evidence="2 3">MIMF12</strain>
    </source>
</reference>
<accession>A0ABT7JJI1</accession>
<keyword evidence="1" id="KW-0732">Signal</keyword>
<keyword evidence="3" id="KW-1185">Reference proteome</keyword>
<evidence type="ECO:0008006" key="4">
    <source>
        <dbReference type="Google" id="ProtNLM"/>
    </source>
</evidence>
<gene>
    <name evidence="2" type="ORF">QOL99_13775</name>
</gene>
<proteinExistence type="predicted"/>
<dbReference type="Proteomes" id="UP001302059">
    <property type="component" value="Unassembled WGS sequence"/>
</dbReference>
<dbReference type="EMBL" id="JASNGB010000164">
    <property type="protein sequence ID" value="MDL2345210.1"/>
    <property type="molecule type" value="Genomic_DNA"/>
</dbReference>
<protein>
    <recommendedName>
        <fullName evidence="4">Serine protease</fullName>
    </recommendedName>
</protein>
<evidence type="ECO:0000313" key="2">
    <source>
        <dbReference type="EMBL" id="MDL2345210.1"/>
    </source>
</evidence>
<name>A0ABT7JJI1_9DEIO</name>